<proteinExistence type="inferred from homology"/>
<comment type="pathway">
    <text evidence="1 7">Cell wall biogenesis; peptidoglycan biosynthesis.</text>
</comment>
<evidence type="ECO:0000256" key="6">
    <source>
        <dbReference type="ARBA" id="ARBA00023316"/>
    </source>
</evidence>
<feature type="active site" description="Proton donor/acceptor" evidence="7">
    <location>
        <position position="130"/>
    </location>
</feature>
<keyword evidence="10" id="KW-1185">Reference proteome</keyword>
<feature type="domain" description="L,D-TPase catalytic" evidence="8">
    <location>
        <begin position="1"/>
        <end position="166"/>
    </location>
</feature>
<dbReference type="UniPathway" id="UPA00219"/>
<sequence>MTPALSPHDIVVTKWGARFRGRRFPCAIGKGGITDHKREGDGATPRGVHTLPQLWARPDRIRITGATPITPRDLWCDDPENTLYNRAVKFPHPARHEKLRRADPLYDLFLITDWNWPDAKPHHGSAIFVHRWRKPRHPTEGCVAFRADHLAWIVDHITPRTRLIIR</sequence>
<dbReference type="GO" id="GO:0016740">
    <property type="term" value="F:transferase activity"/>
    <property type="evidence" value="ECO:0007669"/>
    <property type="project" value="UniProtKB-KW"/>
</dbReference>
<evidence type="ECO:0000259" key="8">
    <source>
        <dbReference type="PROSITE" id="PS52029"/>
    </source>
</evidence>
<dbReference type="GO" id="GO:0071555">
    <property type="term" value="P:cell wall organization"/>
    <property type="evidence" value="ECO:0007669"/>
    <property type="project" value="UniProtKB-UniRule"/>
</dbReference>
<dbReference type="PROSITE" id="PS52029">
    <property type="entry name" value="LD_TPASE"/>
    <property type="match status" value="1"/>
</dbReference>
<gene>
    <name evidence="9" type="ORF">IMCC12053_1916</name>
</gene>
<keyword evidence="3" id="KW-0808">Transferase</keyword>
<dbReference type="EMBL" id="CP012023">
    <property type="protein sequence ID" value="ALI55863.1"/>
    <property type="molecule type" value="Genomic_DNA"/>
</dbReference>
<evidence type="ECO:0000256" key="1">
    <source>
        <dbReference type="ARBA" id="ARBA00004752"/>
    </source>
</evidence>
<dbReference type="CDD" id="cd16913">
    <property type="entry name" value="YkuD_like"/>
    <property type="match status" value="1"/>
</dbReference>
<dbReference type="PATRIC" id="fig|1397108.4.peg.1960"/>
<keyword evidence="4 7" id="KW-0133">Cell shape</keyword>
<dbReference type="InterPro" id="IPR005490">
    <property type="entry name" value="LD_TPept_cat_dom"/>
</dbReference>
<dbReference type="PANTHER" id="PTHR38589:SF1">
    <property type="entry name" value="BLR0621 PROTEIN"/>
    <property type="match status" value="1"/>
</dbReference>
<evidence type="ECO:0000256" key="5">
    <source>
        <dbReference type="ARBA" id="ARBA00022984"/>
    </source>
</evidence>
<comment type="similarity">
    <text evidence="2">Belongs to the YkuD family.</text>
</comment>
<keyword evidence="5 7" id="KW-0573">Peptidoglycan synthesis</keyword>
<dbReference type="RefSeq" id="WP_236852399.1">
    <property type="nucleotide sequence ID" value="NZ_CP012023.1"/>
</dbReference>
<keyword evidence="6 7" id="KW-0961">Cell wall biogenesis/degradation</keyword>
<dbReference type="InterPro" id="IPR038063">
    <property type="entry name" value="Transpep_catalytic_dom"/>
</dbReference>
<evidence type="ECO:0000313" key="10">
    <source>
        <dbReference type="Proteomes" id="UP000064920"/>
    </source>
</evidence>
<dbReference type="GO" id="GO:0004180">
    <property type="term" value="F:carboxypeptidase activity"/>
    <property type="evidence" value="ECO:0007669"/>
    <property type="project" value="UniProtKB-ARBA"/>
</dbReference>
<dbReference type="Proteomes" id="UP000064920">
    <property type="component" value="Chromosome"/>
</dbReference>
<dbReference type="GO" id="GO:0008360">
    <property type="term" value="P:regulation of cell shape"/>
    <property type="evidence" value="ECO:0007669"/>
    <property type="project" value="UniProtKB-UniRule"/>
</dbReference>
<protein>
    <recommendedName>
        <fullName evidence="8">L,D-TPase catalytic domain-containing protein</fullName>
    </recommendedName>
</protein>
<dbReference type="STRING" id="1397108.IMCC12053_1916"/>
<organism evidence="9 10">
    <name type="scientific">Celeribacter marinus</name>
    <dbReference type="NCBI Taxonomy" id="1397108"/>
    <lineage>
        <taxon>Bacteria</taxon>
        <taxon>Pseudomonadati</taxon>
        <taxon>Pseudomonadota</taxon>
        <taxon>Alphaproteobacteria</taxon>
        <taxon>Rhodobacterales</taxon>
        <taxon>Roseobacteraceae</taxon>
        <taxon>Celeribacter</taxon>
    </lineage>
</organism>
<dbReference type="KEGG" id="cmar:IMCC12053_1916"/>
<dbReference type="Gene3D" id="2.40.440.10">
    <property type="entry name" value="L,D-transpeptidase catalytic domain-like"/>
    <property type="match status" value="1"/>
</dbReference>
<name>A0A0P0A5J0_9RHOB</name>
<reference evidence="9 10" key="1">
    <citation type="submission" date="2015-05" db="EMBL/GenBank/DDBJ databases">
        <authorList>
            <person name="Wang D.B."/>
            <person name="Wang M."/>
        </authorList>
    </citation>
    <scope>NUCLEOTIDE SEQUENCE [LARGE SCALE GENOMIC DNA]</scope>
    <source>
        <strain evidence="9 10">IMCC 12053</strain>
    </source>
</reference>
<accession>A0A0P0A5J0</accession>
<evidence type="ECO:0000256" key="7">
    <source>
        <dbReference type="PROSITE-ProRule" id="PRU01373"/>
    </source>
</evidence>
<dbReference type="SUPFAM" id="SSF141523">
    <property type="entry name" value="L,D-transpeptidase catalytic domain-like"/>
    <property type="match status" value="1"/>
</dbReference>
<dbReference type="GO" id="GO:0009252">
    <property type="term" value="P:peptidoglycan biosynthetic process"/>
    <property type="evidence" value="ECO:0007669"/>
    <property type="project" value="UniProtKB-UniPathway"/>
</dbReference>
<evidence type="ECO:0000256" key="4">
    <source>
        <dbReference type="ARBA" id="ARBA00022960"/>
    </source>
</evidence>
<dbReference type="AlphaFoldDB" id="A0A0P0A5J0"/>
<dbReference type="Pfam" id="PF03734">
    <property type="entry name" value="YkuD"/>
    <property type="match status" value="1"/>
</dbReference>
<dbReference type="PANTHER" id="PTHR38589">
    <property type="entry name" value="BLR0621 PROTEIN"/>
    <property type="match status" value="1"/>
</dbReference>
<evidence type="ECO:0000256" key="2">
    <source>
        <dbReference type="ARBA" id="ARBA00005992"/>
    </source>
</evidence>
<evidence type="ECO:0000256" key="3">
    <source>
        <dbReference type="ARBA" id="ARBA00022679"/>
    </source>
</evidence>
<evidence type="ECO:0000313" key="9">
    <source>
        <dbReference type="EMBL" id="ALI55863.1"/>
    </source>
</evidence>
<feature type="active site" description="Nucleophile" evidence="7">
    <location>
        <position position="142"/>
    </location>
</feature>